<feature type="region of interest" description="Disordered" evidence="6">
    <location>
        <begin position="580"/>
        <end position="701"/>
    </location>
</feature>
<keyword evidence="5" id="KW-0539">Nucleus</keyword>
<dbReference type="SMART" id="SM00441">
    <property type="entry name" value="FF"/>
    <property type="match status" value="5"/>
</dbReference>
<dbReference type="GO" id="GO:0005685">
    <property type="term" value="C:U1 snRNP"/>
    <property type="evidence" value="ECO:0007669"/>
    <property type="project" value="TreeGrafter"/>
</dbReference>
<organism evidence="9 10">
    <name type="scientific">Spizellomyces punctatus (strain DAOM BR117)</name>
    <dbReference type="NCBI Taxonomy" id="645134"/>
    <lineage>
        <taxon>Eukaryota</taxon>
        <taxon>Fungi</taxon>
        <taxon>Fungi incertae sedis</taxon>
        <taxon>Chytridiomycota</taxon>
        <taxon>Chytridiomycota incertae sedis</taxon>
        <taxon>Chytridiomycetes</taxon>
        <taxon>Spizellomycetales</taxon>
        <taxon>Spizellomycetaceae</taxon>
        <taxon>Spizellomyces</taxon>
    </lineage>
</organism>
<dbReference type="Proteomes" id="UP000053201">
    <property type="component" value="Unassembled WGS sequence"/>
</dbReference>
<gene>
    <name evidence="9" type="ORF">SPPG_00225</name>
</gene>
<dbReference type="InterPro" id="IPR002713">
    <property type="entry name" value="FF_domain"/>
</dbReference>
<dbReference type="GO" id="GO:0071004">
    <property type="term" value="C:U2-type prespliceosome"/>
    <property type="evidence" value="ECO:0007669"/>
    <property type="project" value="TreeGrafter"/>
</dbReference>
<feature type="compositionally biased region" description="Low complexity" evidence="6">
    <location>
        <begin position="1"/>
        <end position="13"/>
    </location>
</feature>
<dbReference type="VEuPathDB" id="FungiDB:SPPG_00225"/>
<dbReference type="AlphaFoldDB" id="A0A0L0HTS5"/>
<dbReference type="OMA" id="RDEIFQD"/>
<dbReference type="Pfam" id="PF00397">
    <property type="entry name" value="WW"/>
    <property type="match status" value="2"/>
</dbReference>
<dbReference type="PANTHER" id="PTHR11864:SF0">
    <property type="entry name" value="PRP40 PRE-MRNA PROCESSING FACTOR 40 HOMOLOG A (YEAST)"/>
    <property type="match status" value="1"/>
</dbReference>
<feature type="domain" description="WW" evidence="7">
    <location>
        <begin position="45"/>
        <end position="78"/>
    </location>
</feature>
<keyword evidence="2" id="KW-0507">mRNA processing</keyword>
<dbReference type="FunFam" id="1.10.10.440:FF:000013">
    <property type="entry name" value="pre-mRNA-processing protein 40A isoform X1"/>
    <property type="match status" value="1"/>
</dbReference>
<name>A0A0L0HTS5_SPIPD</name>
<feature type="compositionally biased region" description="Basic residues" evidence="6">
    <location>
        <begin position="627"/>
        <end position="636"/>
    </location>
</feature>
<dbReference type="SMART" id="SM00456">
    <property type="entry name" value="WW"/>
    <property type="match status" value="2"/>
</dbReference>
<comment type="subcellular location">
    <subcellularLocation>
        <location evidence="1">Nucleus</location>
    </subcellularLocation>
</comment>
<evidence type="ECO:0000256" key="6">
    <source>
        <dbReference type="SAM" id="MobiDB-lite"/>
    </source>
</evidence>
<feature type="compositionally biased region" description="Basic and acidic residues" evidence="6">
    <location>
        <begin position="670"/>
        <end position="692"/>
    </location>
</feature>
<feature type="region of interest" description="Disordered" evidence="6">
    <location>
        <begin position="129"/>
        <end position="163"/>
    </location>
</feature>
<dbReference type="SUPFAM" id="SSF81698">
    <property type="entry name" value="FF domain"/>
    <property type="match status" value="5"/>
</dbReference>
<dbReference type="eggNOG" id="KOG0152">
    <property type="taxonomic scope" value="Eukaryota"/>
</dbReference>
<dbReference type="Pfam" id="PF01846">
    <property type="entry name" value="FF"/>
    <property type="match status" value="3"/>
</dbReference>
<sequence length="701" mass="81628">MSWHLPAGSAALPPALPGPPPGGQWTGLPLPSTMATGVVAGGASGQPSTSWTTHNTSDGKVYYFNTATKQSSWEKPEELKTPLEKALAKTSWKEYTAENGKKYYYNTVSKITTWEMPADLKALLDDSAHHAATHGQGPETAVASSANTTPVTRRDSERPSEPKTIEFNTKEEAEAAFRRLLSDKGVTPEWTWDETMRVIIGHPIYRALKTLAERRSAFEKYVEDKRQENEHKRKMKYAQDRQMLRELFAECSDINPRTRYRKVLDIFANHTEFQSVDEHDREAIFAEYIEDMKANEKEVLRETRKENVAKFERILQRLTLESAITLETTWVQVQDLYKAQPEYRADRKLQSMEPTDFLLTFEAHMNDLVAKFQQKMDAEHRMLRRQERLKRDRFRALLGEMREKGLMHARTKWLDVYPVICNDERFNALLHQHGSTPVELFGDVIMELIDEFRPHRRAVEDLLKALDITVRPDTSFHEFSSYVEGAQLGSVSATTLRLIFDEQIDRALMQEKEDKRRSEKKIRKKMDAFKYVLKKLDPSITIDSSWNKVEPFVKSTSEYNTLDESQRVEVFNKYLARLKEKAERKSRANNSKSDLEDDDEEGSLREESDRRKKRSSKHEKERDRDRERKRHRRHRSLSSGAEEERSRHKRKRGDIRSGDDGSDLEDGEERNERKRQSRSEYHDSHRDGGRLDDSEEEGEVR</sequence>
<dbReference type="OrthoDB" id="187617at2759"/>
<dbReference type="RefSeq" id="XP_016612536.1">
    <property type="nucleotide sequence ID" value="XM_016748557.1"/>
</dbReference>
<dbReference type="EMBL" id="KQ257450">
    <property type="protein sequence ID" value="KND04497.1"/>
    <property type="molecule type" value="Genomic_DNA"/>
</dbReference>
<evidence type="ECO:0000256" key="1">
    <source>
        <dbReference type="ARBA" id="ARBA00004123"/>
    </source>
</evidence>
<dbReference type="GO" id="GO:0003723">
    <property type="term" value="F:RNA binding"/>
    <property type="evidence" value="ECO:0007669"/>
    <property type="project" value="TreeGrafter"/>
</dbReference>
<dbReference type="Gene3D" id="1.10.10.440">
    <property type="entry name" value="FF domain"/>
    <property type="match status" value="5"/>
</dbReference>
<feature type="compositionally biased region" description="Basic and acidic residues" evidence="6">
    <location>
        <begin position="152"/>
        <end position="163"/>
    </location>
</feature>
<evidence type="ECO:0000256" key="4">
    <source>
        <dbReference type="ARBA" id="ARBA00023187"/>
    </source>
</evidence>
<accession>A0A0L0HTS5</accession>
<feature type="domain" description="FF" evidence="8">
    <location>
        <begin position="170"/>
        <end position="224"/>
    </location>
</feature>
<dbReference type="InterPro" id="IPR039726">
    <property type="entry name" value="Prp40-like"/>
</dbReference>
<dbReference type="CDD" id="cd00201">
    <property type="entry name" value="WW"/>
    <property type="match status" value="2"/>
</dbReference>
<feature type="domain" description="WW" evidence="7">
    <location>
        <begin position="86"/>
        <end position="119"/>
    </location>
</feature>
<evidence type="ECO:0000259" key="7">
    <source>
        <dbReference type="PROSITE" id="PS50020"/>
    </source>
</evidence>
<dbReference type="InterPro" id="IPR036020">
    <property type="entry name" value="WW_dom_sf"/>
</dbReference>
<dbReference type="GO" id="GO:0045292">
    <property type="term" value="P:mRNA cis splicing, via spliceosome"/>
    <property type="evidence" value="ECO:0007669"/>
    <property type="project" value="InterPro"/>
</dbReference>
<evidence type="ECO:0000313" key="9">
    <source>
        <dbReference type="EMBL" id="KND04497.1"/>
    </source>
</evidence>
<dbReference type="InParanoid" id="A0A0L0HTS5"/>
<keyword evidence="3" id="KW-0677">Repeat</keyword>
<feature type="compositionally biased region" description="Acidic residues" evidence="6">
    <location>
        <begin position="660"/>
        <end position="669"/>
    </location>
</feature>
<protein>
    <submittedName>
        <fullName evidence="9">Uncharacterized protein</fullName>
    </submittedName>
</protein>
<evidence type="ECO:0000256" key="3">
    <source>
        <dbReference type="ARBA" id="ARBA00022737"/>
    </source>
</evidence>
<evidence type="ECO:0000256" key="2">
    <source>
        <dbReference type="ARBA" id="ARBA00022664"/>
    </source>
</evidence>
<evidence type="ECO:0000313" key="10">
    <source>
        <dbReference type="Proteomes" id="UP000053201"/>
    </source>
</evidence>
<dbReference type="PROSITE" id="PS01159">
    <property type="entry name" value="WW_DOMAIN_1"/>
    <property type="match status" value="2"/>
</dbReference>
<dbReference type="STRING" id="645134.A0A0L0HTS5"/>
<dbReference type="Gene3D" id="2.20.70.10">
    <property type="match status" value="2"/>
</dbReference>
<dbReference type="PANTHER" id="PTHR11864">
    <property type="entry name" value="PRE-MRNA-PROCESSING PROTEIN PRP40"/>
    <property type="match status" value="1"/>
</dbReference>
<dbReference type="GeneID" id="27683969"/>
<dbReference type="InterPro" id="IPR001202">
    <property type="entry name" value="WW_dom"/>
</dbReference>
<dbReference type="Pfam" id="PF25432">
    <property type="entry name" value="FF_PRPF40A"/>
    <property type="match status" value="1"/>
</dbReference>
<dbReference type="PROSITE" id="PS51676">
    <property type="entry name" value="FF"/>
    <property type="match status" value="1"/>
</dbReference>
<dbReference type="InterPro" id="IPR036517">
    <property type="entry name" value="FF_domain_sf"/>
</dbReference>
<feature type="compositionally biased region" description="Polar residues" evidence="6">
    <location>
        <begin position="45"/>
        <end position="55"/>
    </location>
</feature>
<dbReference type="SUPFAM" id="SSF51045">
    <property type="entry name" value="WW domain"/>
    <property type="match status" value="2"/>
</dbReference>
<dbReference type="PROSITE" id="PS50020">
    <property type="entry name" value="WW_DOMAIN_2"/>
    <property type="match status" value="2"/>
</dbReference>
<keyword evidence="10" id="KW-1185">Reference proteome</keyword>
<feature type="compositionally biased region" description="Polar residues" evidence="6">
    <location>
        <begin position="142"/>
        <end position="151"/>
    </location>
</feature>
<keyword evidence="4" id="KW-0508">mRNA splicing</keyword>
<reference evidence="9 10" key="1">
    <citation type="submission" date="2009-08" db="EMBL/GenBank/DDBJ databases">
        <title>The Genome Sequence of Spizellomyces punctatus strain DAOM BR117.</title>
        <authorList>
            <consortium name="The Broad Institute Genome Sequencing Platform"/>
            <person name="Russ C."/>
            <person name="Cuomo C."/>
            <person name="Shea T."/>
            <person name="Young S.K."/>
            <person name="Zeng Q."/>
            <person name="Koehrsen M."/>
            <person name="Haas B."/>
            <person name="Borodovsky M."/>
            <person name="Guigo R."/>
            <person name="Alvarado L."/>
            <person name="Berlin A."/>
            <person name="Bochicchio J."/>
            <person name="Borenstein D."/>
            <person name="Chapman S."/>
            <person name="Chen Z."/>
            <person name="Engels R."/>
            <person name="Freedman E."/>
            <person name="Gellesch M."/>
            <person name="Goldberg J."/>
            <person name="Griggs A."/>
            <person name="Gujja S."/>
            <person name="Heiman D."/>
            <person name="Hepburn T."/>
            <person name="Howarth C."/>
            <person name="Jen D."/>
            <person name="Larson L."/>
            <person name="Lewis B."/>
            <person name="Mehta T."/>
            <person name="Park D."/>
            <person name="Pearson M."/>
            <person name="Roberts A."/>
            <person name="Saif S."/>
            <person name="Shenoy N."/>
            <person name="Sisk P."/>
            <person name="Stolte C."/>
            <person name="Sykes S."/>
            <person name="Thomson T."/>
            <person name="Walk T."/>
            <person name="White J."/>
            <person name="Yandava C."/>
            <person name="Burger G."/>
            <person name="Gray M.W."/>
            <person name="Holland P.W.H."/>
            <person name="King N."/>
            <person name="Lang F.B.F."/>
            <person name="Roger A.J."/>
            <person name="Ruiz-Trillo I."/>
            <person name="Lander E."/>
            <person name="Nusbaum C."/>
        </authorList>
    </citation>
    <scope>NUCLEOTIDE SEQUENCE [LARGE SCALE GENOMIC DNA]</scope>
    <source>
        <strain evidence="9 10">DAOM BR117</strain>
    </source>
</reference>
<feature type="region of interest" description="Disordered" evidence="6">
    <location>
        <begin position="1"/>
        <end position="55"/>
    </location>
</feature>
<dbReference type="FunCoup" id="A0A0L0HTS5">
    <property type="interactions" value="786"/>
</dbReference>
<proteinExistence type="predicted"/>
<evidence type="ECO:0000259" key="8">
    <source>
        <dbReference type="PROSITE" id="PS51676"/>
    </source>
</evidence>
<evidence type="ECO:0000256" key="5">
    <source>
        <dbReference type="ARBA" id="ARBA00023242"/>
    </source>
</evidence>